<gene>
    <name evidence="6" type="primary">msuD</name>
    <name evidence="6" type="ORF">FEAC_00180</name>
</gene>
<comment type="caution">
    <text evidence="6">The sequence shown here is derived from an EMBL/GenBank/DDBJ whole genome shotgun (WGS) entry which is preliminary data.</text>
</comment>
<evidence type="ECO:0000259" key="5">
    <source>
        <dbReference type="Pfam" id="PF00296"/>
    </source>
</evidence>
<name>A0A0D8FYE5_9ACTN</name>
<evidence type="ECO:0000256" key="3">
    <source>
        <dbReference type="ARBA" id="ARBA00023002"/>
    </source>
</evidence>
<dbReference type="OrthoDB" id="5175259at2"/>
<dbReference type="STRING" id="1121877.FEAC_00180"/>
<dbReference type="Pfam" id="PF00296">
    <property type="entry name" value="Bac_luciferase"/>
    <property type="match status" value="1"/>
</dbReference>
<dbReference type="GO" id="GO:0008726">
    <property type="term" value="F:alkanesulfonate monooxygenase activity"/>
    <property type="evidence" value="ECO:0007669"/>
    <property type="project" value="UniProtKB-EC"/>
</dbReference>
<dbReference type="InterPro" id="IPR011251">
    <property type="entry name" value="Luciferase-like_dom"/>
</dbReference>
<keyword evidence="4 6" id="KW-0503">Monooxygenase</keyword>
<dbReference type="PANTHER" id="PTHR42847">
    <property type="entry name" value="ALKANESULFONATE MONOOXYGENASE"/>
    <property type="match status" value="1"/>
</dbReference>
<accession>A0A0D8FYE5</accession>
<dbReference type="GeneID" id="78371382"/>
<evidence type="ECO:0000256" key="1">
    <source>
        <dbReference type="ARBA" id="ARBA00022630"/>
    </source>
</evidence>
<sequence length="276" mass="30431">MRFGIFLPPFHDFADPRAVVELASSAESAGWDGIFLWDHMLSEPGFAVADAWITMAAIASKTEVLRIGAMVTPLARRRPWVLARQIASLDHLSSGRLIVGVGLGDDGWREFSSFGEKVNPKDRATQLDEALELLQLFATGEAVDFNGVEYQVHAPPFLPRPLQRPVPIWVAGRWPNRRPMERASRYQGFFPIFAAPEPLAMPELDDIEAITQHLPPTGPVYDLVVRYAMSSANEPIEEAARLAEAGVTWILENFGAFGPDFETIREIVAAGPAGRA</sequence>
<dbReference type="GO" id="GO:0046306">
    <property type="term" value="P:alkanesulfonate catabolic process"/>
    <property type="evidence" value="ECO:0007669"/>
    <property type="project" value="TreeGrafter"/>
</dbReference>
<dbReference type="AlphaFoldDB" id="A0A0D8FYE5"/>
<evidence type="ECO:0000313" key="6">
    <source>
        <dbReference type="EMBL" id="KJE78029.1"/>
    </source>
</evidence>
<keyword evidence="1" id="KW-0285">Flavoprotein</keyword>
<dbReference type="Gene3D" id="3.20.20.30">
    <property type="entry name" value="Luciferase-like domain"/>
    <property type="match status" value="1"/>
</dbReference>
<evidence type="ECO:0000256" key="4">
    <source>
        <dbReference type="ARBA" id="ARBA00023033"/>
    </source>
</evidence>
<dbReference type="Proteomes" id="UP000032336">
    <property type="component" value="Unassembled WGS sequence"/>
</dbReference>
<dbReference type="InterPro" id="IPR036661">
    <property type="entry name" value="Luciferase-like_sf"/>
</dbReference>
<dbReference type="EMBL" id="JXUW01000001">
    <property type="protein sequence ID" value="KJE78029.1"/>
    <property type="molecule type" value="Genomic_DNA"/>
</dbReference>
<dbReference type="eggNOG" id="COG2141">
    <property type="taxonomic scope" value="Bacteria"/>
</dbReference>
<evidence type="ECO:0000256" key="2">
    <source>
        <dbReference type="ARBA" id="ARBA00022643"/>
    </source>
</evidence>
<dbReference type="RefSeq" id="WP_035388175.1">
    <property type="nucleotide sequence ID" value="NZ_JQKF01000001.1"/>
</dbReference>
<feature type="domain" description="Luciferase-like" evidence="5">
    <location>
        <begin position="1"/>
        <end position="247"/>
    </location>
</feature>
<dbReference type="InterPro" id="IPR050172">
    <property type="entry name" value="SsuD_RutA_monooxygenase"/>
</dbReference>
<reference evidence="6 7" key="1">
    <citation type="submission" date="2015-01" db="EMBL/GenBank/DDBJ databases">
        <title>Draft genome of the acidophilic iron oxidizer Ferrimicrobium acidiphilum strain T23.</title>
        <authorList>
            <person name="Poehlein A."/>
            <person name="Eisen S."/>
            <person name="Schloemann M."/>
            <person name="Johnson B.D."/>
            <person name="Daniel R."/>
            <person name="Muehling M."/>
        </authorList>
    </citation>
    <scope>NUCLEOTIDE SEQUENCE [LARGE SCALE GENOMIC DNA]</scope>
    <source>
        <strain evidence="6 7">T23</strain>
    </source>
</reference>
<protein>
    <submittedName>
        <fullName evidence="6">Methanesulfonate monooxygenase</fullName>
        <ecNumber evidence="6">1.14.14.5</ecNumber>
    </submittedName>
</protein>
<dbReference type="EC" id="1.14.14.5" evidence="6"/>
<keyword evidence="3 6" id="KW-0560">Oxidoreductase</keyword>
<proteinExistence type="predicted"/>
<organism evidence="6 7">
    <name type="scientific">Ferrimicrobium acidiphilum DSM 19497</name>
    <dbReference type="NCBI Taxonomy" id="1121877"/>
    <lineage>
        <taxon>Bacteria</taxon>
        <taxon>Bacillati</taxon>
        <taxon>Actinomycetota</taxon>
        <taxon>Acidimicrobiia</taxon>
        <taxon>Acidimicrobiales</taxon>
        <taxon>Acidimicrobiaceae</taxon>
        <taxon>Ferrimicrobium</taxon>
    </lineage>
</organism>
<keyword evidence="7" id="KW-1185">Reference proteome</keyword>
<evidence type="ECO:0000313" key="7">
    <source>
        <dbReference type="Proteomes" id="UP000032336"/>
    </source>
</evidence>
<keyword evidence="2" id="KW-0288">FMN</keyword>
<dbReference type="SUPFAM" id="SSF51679">
    <property type="entry name" value="Bacterial luciferase-like"/>
    <property type="match status" value="1"/>
</dbReference>
<dbReference type="PANTHER" id="PTHR42847:SF4">
    <property type="entry name" value="ALKANESULFONATE MONOOXYGENASE-RELATED"/>
    <property type="match status" value="1"/>
</dbReference>